<sequence>MSKFIFVAGGVMSGIGKGVATSSIGRILTSRGYNVTAIKIDPYINVDAGTMNPVEHGEVFVTEDGLECDQDVGNYERFLDKNIYSINYMTTGRVYESVIHRERNLGYGGRQVTVVPDIPEEVIRRISKVSRQTKADFVMVEIGGTVGEYENLLFLEAARMMYLRRPKDVLFILVSYLPVPKMIGEMKTKPTQHAVRSLNSAGIQPHIILARSEYALDEPRKKKVSIYCNIAPNDVISAPDVESIYEVPLNFEKENLGKRILAKFEMRGKGKNLEAWEKLVNTIQTSENPVKLGIVGKYFESGAFTLSDSYISVIEALKHACWFHKRKPEISWLNSDHYEKFPESLSELKDFDGIIVPGGFGSRGVEGKIMAAGFCRSNNIPYLGLCYGMQIATIEFARTVCKLDGANTSEIDKKTPHPVIDVMPEQKTNIQKKDYGASMRLGAYNCLVKRGSVAHRAYSKGDFEKEKEKNGDLIISERHRHRYELNNNYRESLEKEGLLMSGINPERNLVEIIELPNHKFFVGTQFHPEFKSRPLRPHPLFVEFIRAAIS</sequence>
<dbReference type="GO" id="GO:0019856">
    <property type="term" value="P:pyrimidine nucleobase biosynthetic process"/>
    <property type="evidence" value="ECO:0007669"/>
    <property type="project" value="TreeGrafter"/>
</dbReference>
<dbReference type="Proteomes" id="UP000177932">
    <property type="component" value="Unassembled WGS sequence"/>
</dbReference>
<protein>
    <recommendedName>
        <fullName evidence="12">CTP synthase</fullName>
        <ecNumber evidence="3">6.3.4.2</ecNumber>
    </recommendedName>
    <alternativeName>
        <fullName evidence="14">Cytidine 5'-triphosphate synthase</fullName>
    </alternativeName>
    <alternativeName>
        <fullName evidence="15">Cytidine triphosphate synthetase</fullName>
    </alternativeName>
    <alternativeName>
        <fullName evidence="13">UTP--ammonia ligase</fullName>
    </alternativeName>
</protein>
<dbReference type="FunFam" id="3.40.50.300:FF:000009">
    <property type="entry name" value="CTP synthase"/>
    <property type="match status" value="1"/>
</dbReference>
<comment type="similarity">
    <text evidence="2">Belongs to the CTP synthase family.</text>
</comment>
<dbReference type="InterPro" id="IPR033828">
    <property type="entry name" value="GATase1_CTP_Synthase"/>
</dbReference>
<dbReference type="PANTHER" id="PTHR11550:SF0">
    <property type="entry name" value="CTP SYNTHASE-RELATED"/>
    <property type="match status" value="1"/>
</dbReference>
<evidence type="ECO:0000256" key="5">
    <source>
        <dbReference type="ARBA" id="ARBA00022723"/>
    </source>
</evidence>
<evidence type="ECO:0000256" key="14">
    <source>
        <dbReference type="ARBA" id="ARBA00079941"/>
    </source>
</evidence>
<evidence type="ECO:0000259" key="17">
    <source>
        <dbReference type="Pfam" id="PF06418"/>
    </source>
</evidence>
<evidence type="ECO:0000256" key="2">
    <source>
        <dbReference type="ARBA" id="ARBA00007533"/>
    </source>
</evidence>
<keyword evidence="9" id="KW-0315">Glutamine amidotransferase</keyword>
<evidence type="ECO:0000256" key="6">
    <source>
        <dbReference type="ARBA" id="ARBA00022741"/>
    </source>
</evidence>
<keyword evidence="7" id="KW-0067">ATP-binding</keyword>
<evidence type="ECO:0000259" key="16">
    <source>
        <dbReference type="Pfam" id="PF00117"/>
    </source>
</evidence>
<dbReference type="AlphaFoldDB" id="A0A1G2H4V6"/>
<evidence type="ECO:0000256" key="11">
    <source>
        <dbReference type="ARBA" id="ARBA00047781"/>
    </source>
</evidence>
<reference evidence="18 19" key="1">
    <citation type="journal article" date="2016" name="Nat. Commun.">
        <title>Thousands of microbial genomes shed light on interconnected biogeochemical processes in an aquifer system.</title>
        <authorList>
            <person name="Anantharaman K."/>
            <person name="Brown C.T."/>
            <person name="Hug L.A."/>
            <person name="Sharon I."/>
            <person name="Castelle C.J."/>
            <person name="Probst A.J."/>
            <person name="Thomas B.C."/>
            <person name="Singh A."/>
            <person name="Wilkins M.J."/>
            <person name="Karaoz U."/>
            <person name="Brodie E.L."/>
            <person name="Williams K.H."/>
            <person name="Hubbard S.S."/>
            <person name="Banfield J.F."/>
        </authorList>
    </citation>
    <scope>NUCLEOTIDE SEQUENCE [LARGE SCALE GENOMIC DNA]</scope>
</reference>
<dbReference type="GO" id="GO:0005524">
    <property type="term" value="F:ATP binding"/>
    <property type="evidence" value="ECO:0007669"/>
    <property type="project" value="UniProtKB-KW"/>
</dbReference>
<dbReference type="GO" id="GO:0003883">
    <property type="term" value="F:CTP synthase activity"/>
    <property type="evidence" value="ECO:0007669"/>
    <property type="project" value="UniProtKB-EC"/>
</dbReference>
<dbReference type="SUPFAM" id="SSF52540">
    <property type="entry name" value="P-loop containing nucleoside triphosphate hydrolases"/>
    <property type="match status" value="1"/>
</dbReference>
<dbReference type="InterPro" id="IPR029062">
    <property type="entry name" value="Class_I_gatase-like"/>
</dbReference>
<evidence type="ECO:0000313" key="19">
    <source>
        <dbReference type="Proteomes" id="UP000177932"/>
    </source>
</evidence>
<evidence type="ECO:0000256" key="8">
    <source>
        <dbReference type="ARBA" id="ARBA00022842"/>
    </source>
</evidence>
<evidence type="ECO:0000256" key="9">
    <source>
        <dbReference type="ARBA" id="ARBA00022962"/>
    </source>
</evidence>
<dbReference type="GO" id="GO:0044210">
    <property type="term" value="P:'de novo' CTP biosynthetic process"/>
    <property type="evidence" value="ECO:0007669"/>
    <property type="project" value="UniProtKB-UniPathway"/>
</dbReference>
<dbReference type="Gene3D" id="3.40.50.300">
    <property type="entry name" value="P-loop containing nucleotide triphosphate hydrolases"/>
    <property type="match status" value="1"/>
</dbReference>
<dbReference type="SUPFAM" id="SSF52317">
    <property type="entry name" value="Class I glutamine amidotransferase-like"/>
    <property type="match status" value="1"/>
</dbReference>
<keyword evidence="4" id="KW-0436">Ligase</keyword>
<evidence type="ECO:0000256" key="12">
    <source>
        <dbReference type="ARBA" id="ARBA00070745"/>
    </source>
</evidence>
<dbReference type="InterPro" id="IPR004468">
    <property type="entry name" value="CTP_synthase"/>
</dbReference>
<evidence type="ECO:0000256" key="7">
    <source>
        <dbReference type="ARBA" id="ARBA00022840"/>
    </source>
</evidence>
<dbReference type="EC" id="6.3.4.2" evidence="3"/>
<dbReference type="FunFam" id="3.40.50.880:FF:000002">
    <property type="entry name" value="CTP synthase"/>
    <property type="match status" value="1"/>
</dbReference>
<dbReference type="UniPathway" id="UPA00159">
    <property type="reaction ID" value="UER00277"/>
</dbReference>
<dbReference type="NCBIfam" id="TIGR00337">
    <property type="entry name" value="PyrG"/>
    <property type="match status" value="1"/>
</dbReference>
<dbReference type="Gene3D" id="3.40.50.880">
    <property type="match status" value="1"/>
</dbReference>
<dbReference type="InterPro" id="IPR027417">
    <property type="entry name" value="P-loop_NTPase"/>
</dbReference>
<comment type="caution">
    <text evidence="18">The sequence shown here is derived from an EMBL/GenBank/DDBJ whole genome shotgun (WGS) entry which is preliminary data.</text>
</comment>
<organism evidence="18 19">
    <name type="scientific">Candidatus Spechtbacteria bacterium RIFCSPHIGHO2_01_FULL_43_30</name>
    <dbReference type="NCBI Taxonomy" id="1802158"/>
    <lineage>
        <taxon>Bacteria</taxon>
        <taxon>Candidatus Spechtiibacteriota</taxon>
    </lineage>
</organism>
<feature type="domain" description="Glutamine amidotransferase" evidence="16">
    <location>
        <begin position="306"/>
        <end position="546"/>
    </location>
</feature>
<dbReference type="CDD" id="cd03113">
    <property type="entry name" value="CTPS_N"/>
    <property type="match status" value="1"/>
</dbReference>
<dbReference type="PROSITE" id="PS51273">
    <property type="entry name" value="GATASE_TYPE_1"/>
    <property type="match status" value="1"/>
</dbReference>
<evidence type="ECO:0000256" key="4">
    <source>
        <dbReference type="ARBA" id="ARBA00022598"/>
    </source>
</evidence>
<dbReference type="PANTHER" id="PTHR11550">
    <property type="entry name" value="CTP SYNTHASE"/>
    <property type="match status" value="1"/>
</dbReference>
<dbReference type="GO" id="GO:0046872">
    <property type="term" value="F:metal ion binding"/>
    <property type="evidence" value="ECO:0007669"/>
    <property type="project" value="UniProtKB-KW"/>
</dbReference>
<dbReference type="GO" id="GO:0097268">
    <property type="term" value="C:cytoophidium"/>
    <property type="evidence" value="ECO:0007669"/>
    <property type="project" value="UniProtKB-ARBA"/>
</dbReference>
<dbReference type="Pfam" id="PF00117">
    <property type="entry name" value="GATase"/>
    <property type="match status" value="1"/>
</dbReference>
<proteinExistence type="inferred from homology"/>
<feature type="domain" description="CTP synthase N-terminal" evidence="17">
    <location>
        <begin position="3"/>
        <end position="266"/>
    </location>
</feature>
<evidence type="ECO:0000256" key="13">
    <source>
        <dbReference type="ARBA" id="ARBA00075170"/>
    </source>
</evidence>
<evidence type="ECO:0000256" key="3">
    <source>
        <dbReference type="ARBA" id="ARBA00012291"/>
    </source>
</evidence>
<evidence type="ECO:0000256" key="10">
    <source>
        <dbReference type="ARBA" id="ARBA00022975"/>
    </source>
</evidence>
<dbReference type="InterPro" id="IPR017456">
    <property type="entry name" value="CTP_synthase_N"/>
</dbReference>
<keyword evidence="6" id="KW-0547">Nucleotide-binding</keyword>
<gene>
    <name evidence="18" type="ORF">A2827_02150</name>
</gene>
<dbReference type="STRING" id="1802158.A2827_02150"/>
<dbReference type="NCBIfam" id="NF003792">
    <property type="entry name" value="PRK05380.1"/>
    <property type="match status" value="1"/>
</dbReference>
<dbReference type="Pfam" id="PF06418">
    <property type="entry name" value="CTP_synth_N"/>
    <property type="match status" value="1"/>
</dbReference>
<dbReference type="GO" id="GO:0042802">
    <property type="term" value="F:identical protein binding"/>
    <property type="evidence" value="ECO:0007669"/>
    <property type="project" value="TreeGrafter"/>
</dbReference>
<evidence type="ECO:0000256" key="1">
    <source>
        <dbReference type="ARBA" id="ARBA00005171"/>
    </source>
</evidence>
<dbReference type="CDD" id="cd01746">
    <property type="entry name" value="GATase1_CTP_Synthase"/>
    <property type="match status" value="1"/>
</dbReference>
<evidence type="ECO:0000313" key="18">
    <source>
        <dbReference type="EMBL" id="OGZ57241.1"/>
    </source>
</evidence>
<name>A0A1G2H4V6_9BACT</name>
<dbReference type="InterPro" id="IPR017926">
    <property type="entry name" value="GATASE"/>
</dbReference>
<keyword evidence="8" id="KW-0460">Magnesium</keyword>
<comment type="catalytic activity">
    <reaction evidence="11">
        <text>UTP + L-glutamine + ATP + H2O = CTP + L-glutamate + ADP + phosphate + 2 H(+)</text>
        <dbReference type="Rhea" id="RHEA:26426"/>
        <dbReference type="ChEBI" id="CHEBI:15377"/>
        <dbReference type="ChEBI" id="CHEBI:15378"/>
        <dbReference type="ChEBI" id="CHEBI:29985"/>
        <dbReference type="ChEBI" id="CHEBI:30616"/>
        <dbReference type="ChEBI" id="CHEBI:37563"/>
        <dbReference type="ChEBI" id="CHEBI:43474"/>
        <dbReference type="ChEBI" id="CHEBI:46398"/>
        <dbReference type="ChEBI" id="CHEBI:58359"/>
        <dbReference type="ChEBI" id="CHEBI:456216"/>
        <dbReference type="EC" id="6.3.4.2"/>
    </reaction>
</comment>
<comment type="pathway">
    <text evidence="1">Pyrimidine metabolism; CTP biosynthesis via de novo pathway; CTP from UDP: step 2/2.</text>
</comment>
<dbReference type="EMBL" id="MHOD01000034">
    <property type="protein sequence ID" value="OGZ57241.1"/>
    <property type="molecule type" value="Genomic_DNA"/>
</dbReference>
<evidence type="ECO:0000256" key="15">
    <source>
        <dbReference type="ARBA" id="ARBA00083191"/>
    </source>
</evidence>
<keyword evidence="5" id="KW-0479">Metal-binding</keyword>
<accession>A0A1G2H4V6</accession>
<keyword evidence="10" id="KW-0665">Pyrimidine biosynthesis</keyword>